<keyword evidence="2" id="KW-1185">Reference proteome</keyword>
<dbReference type="OrthoDB" id="894042at2"/>
<sequence length="124" mass="14331">MRRIIAIFCLALLLFTNTELYQLVKMPVLLEHYQEHKAGGMNLLGFLKEHYFNGGVRNPDYERDMQLPFKTPTHIATIAFVLAVPEHPEVVQAPVLEQEDIAYNTYADWLPATYLQDIFQPPRA</sequence>
<name>A0A1M5AD70_9BACT</name>
<dbReference type="AlphaFoldDB" id="A0A1M5AD70"/>
<gene>
    <name evidence="1" type="ORF">SAMN05444008_106213</name>
</gene>
<reference evidence="1 2" key="1">
    <citation type="submission" date="2016-11" db="EMBL/GenBank/DDBJ databases">
        <authorList>
            <person name="Jaros S."/>
            <person name="Januszkiewicz K."/>
            <person name="Wedrychowicz H."/>
        </authorList>
    </citation>
    <scope>NUCLEOTIDE SEQUENCE [LARGE SCALE GENOMIC DNA]</scope>
    <source>
        <strain evidence="1 2">DSM 26897</strain>
    </source>
</reference>
<dbReference type="STRING" id="1302690.BUE76_08945"/>
<dbReference type="EMBL" id="FQUO01000006">
    <property type="protein sequence ID" value="SHF28115.1"/>
    <property type="molecule type" value="Genomic_DNA"/>
</dbReference>
<evidence type="ECO:0000313" key="2">
    <source>
        <dbReference type="Proteomes" id="UP000184368"/>
    </source>
</evidence>
<dbReference type="Proteomes" id="UP000184368">
    <property type="component" value="Unassembled WGS sequence"/>
</dbReference>
<organism evidence="1 2">
    <name type="scientific">Cnuella takakiae</name>
    <dbReference type="NCBI Taxonomy" id="1302690"/>
    <lineage>
        <taxon>Bacteria</taxon>
        <taxon>Pseudomonadati</taxon>
        <taxon>Bacteroidota</taxon>
        <taxon>Chitinophagia</taxon>
        <taxon>Chitinophagales</taxon>
        <taxon>Chitinophagaceae</taxon>
        <taxon>Cnuella</taxon>
    </lineage>
</organism>
<protein>
    <submittedName>
        <fullName evidence="1">Uncharacterized protein</fullName>
    </submittedName>
</protein>
<accession>A0A1M5AD70</accession>
<dbReference type="RefSeq" id="WP_073042515.1">
    <property type="nucleotide sequence ID" value="NZ_FQUO01000006.1"/>
</dbReference>
<evidence type="ECO:0000313" key="1">
    <source>
        <dbReference type="EMBL" id="SHF28115.1"/>
    </source>
</evidence>
<proteinExistence type="predicted"/>